<gene>
    <name evidence="1" type="ordered locus">Os05g0561200</name>
    <name evidence="1" type="ORF">OSNPB_050561200</name>
</gene>
<dbReference type="InParanoid" id="A0A0N7KL86"/>
<protein>
    <submittedName>
        <fullName evidence="1">Os05g0561200 protein</fullName>
    </submittedName>
</protein>
<dbReference type="AlphaFoldDB" id="A0A0N7KL86"/>
<dbReference type="Proteomes" id="UP000059680">
    <property type="component" value="Chromosome 5"/>
</dbReference>
<keyword evidence="2" id="KW-1185">Reference proteome</keyword>
<organism evidence="1 2">
    <name type="scientific">Oryza sativa subsp. japonica</name>
    <name type="common">Rice</name>
    <dbReference type="NCBI Taxonomy" id="39947"/>
    <lineage>
        <taxon>Eukaryota</taxon>
        <taxon>Viridiplantae</taxon>
        <taxon>Streptophyta</taxon>
        <taxon>Embryophyta</taxon>
        <taxon>Tracheophyta</taxon>
        <taxon>Spermatophyta</taxon>
        <taxon>Magnoliopsida</taxon>
        <taxon>Liliopsida</taxon>
        <taxon>Poales</taxon>
        <taxon>Poaceae</taxon>
        <taxon>BOP clade</taxon>
        <taxon>Oryzoideae</taxon>
        <taxon>Oryzeae</taxon>
        <taxon>Oryzinae</taxon>
        <taxon>Oryza</taxon>
        <taxon>Oryza sativa</taxon>
    </lineage>
</organism>
<name>A0A0N7KL86_ORYSJ</name>
<reference evidence="1 2" key="3">
    <citation type="journal article" date="2013" name="Rice">
        <title>Improvement of the Oryza sativa Nipponbare reference genome using next generation sequence and optical map data.</title>
        <authorList>
            <person name="Kawahara Y."/>
            <person name="de la Bastide M."/>
            <person name="Hamilton J.P."/>
            <person name="Kanamori H."/>
            <person name="McCombie W.R."/>
            <person name="Ouyang S."/>
            <person name="Schwartz D.C."/>
            <person name="Tanaka T."/>
            <person name="Wu J."/>
            <person name="Zhou S."/>
            <person name="Childs K.L."/>
            <person name="Davidson R.M."/>
            <person name="Lin H."/>
            <person name="Quesada-Ocampo L."/>
            <person name="Vaillancourt B."/>
            <person name="Sakai H."/>
            <person name="Lee S.S."/>
            <person name="Kim J."/>
            <person name="Numa H."/>
            <person name="Itoh T."/>
            <person name="Buell C.R."/>
            <person name="Matsumoto T."/>
        </authorList>
    </citation>
    <scope>NUCLEOTIDE SEQUENCE [LARGE SCALE GENOMIC DNA]</scope>
    <source>
        <strain evidence="2">cv. Nipponbare</strain>
    </source>
</reference>
<reference evidence="1 2" key="2">
    <citation type="journal article" date="2013" name="Plant Cell Physiol.">
        <title>Rice Annotation Project Database (RAP-DB): an integrative and interactive database for rice genomics.</title>
        <authorList>
            <person name="Sakai H."/>
            <person name="Lee S.S."/>
            <person name="Tanaka T."/>
            <person name="Numa H."/>
            <person name="Kim J."/>
            <person name="Kawahara Y."/>
            <person name="Wakimoto H."/>
            <person name="Yang C.C."/>
            <person name="Iwamoto M."/>
            <person name="Abe T."/>
            <person name="Yamada Y."/>
            <person name="Muto A."/>
            <person name="Inokuchi H."/>
            <person name="Ikemura T."/>
            <person name="Matsumoto T."/>
            <person name="Sasaki T."/>
            <person name="Itoh T."/>
        </authorList>
    </citation>
    <scope>NUCLEOTIDE SEQUENCE [LARGE SCALE GENOMIC DNA]</scope>
    <source>
        <strain evidence="2">cv. Nipponbare</strain>
    </source>
</reference>
<evidence type="ECO:0000313" key="2">
    <source>
        <dbReference type="Proteomes" id="UP000059680"/>
    </source>
</evidence>
<dbReference type="PaxDb" id="39947-A0A0N7KL86"/>
<proteinExistence type="predicted"/>
<accession>A0A0N7KL86</accession>
<evidence type="ECO:0000313" key="1">
    <source>
        <dbReference type="EMBL" id="BAS95321.1"/>
    </source>
</evidence>
<reference evidence="2" key="1">
    <citation type="journal article" date="2005" name="Nature">
        <title>The map-based sequence of the rice genome.</title>
        <authorList>
            <consortium name="International rice genome sequencing project (IRGSP)"/>
            <person name="Matsumoto T."/>
            <person name="Wu J."/>
            <person name="Kanamori H."/>
            <person name="Katayose Y."/>
            <person name="Fujisawa M."/>
            <person name="Namiki N."/>
            <person name="Mizuno H."/>
            <person name="Yamamoto K."/>
            <person name="Antonio B.A."/>
            <person name="Baba T."/>
            <person name="Sakata K."/>
            <person name="Nagamura Y."/>
            <person name="Aoki H."/>
            <person name="Arikawa K."/>
            <person name="Arita K."/>
            <person name="Bito T."/>
            <person name="Chiden Y."/>
            <person name="Fujitsuka N."/>
            <person name="Fukunaka R."/>
            <person name="Hamada M."/>
            <person name="Harada C."/>
            <person name="Hayashi A."/>
            <person name="Hijishita S."/>
            <person name="Honda M."/>
            <person name="Hosokawa S."/>
            <person name="Ichikawa Y."/>
            <person name="Idonuma A."/>
            <person name="Iijima M."/>
            <person name="Ikeda M."/>
            <person name="Ikeno M."/>
            <person name="Ito K."/>
            <person name="Ito S."/>
            <person name="Ito T."/>
            <person name="Ito Y."/>
            <person name="Ito Y."/>
            <person name="Iwabuchi A."/>
            <person name="Kamiya K."/>
            <person name="Karasawa W."/>
            <person name="Kurita K."/>
            <person name="Katagiri S."/>
            <person name="Kikuta A."/>
            <person name="Kobayashi H."/>
            <person name="Kobayashi N."/>
            <person name="Machita K."/>
            <person name="Maehara T."/>
            <person name="Masukawa M."/>
            <person name="Mizubayashi T."/>
            <person name="Mukai Y."/>
            <person name="Nagasaki H."/>
            <person name="Nagata Y."/>
            <person name="Naito S."/>
            <person name="Nakashima M."/>
            <person name="Nakama Y."/>
            <person name="Nakamichi Y."/>
            <person name="Nakamura M."/>
            <person name="Meguro A."/>
            <person name="Negishi M."/>
            <person name="Ohta I."/>
            <person name="Ohta T."/>
            <person name="Okamoto M."/>
            <person name="Ono N."/>
            <person name="Saji S."/>
            <person name="Sakaguchi M."/>
            <person name="Sakai K."/>
            <person name="Shibata M."/>
            <person name="Shimokawa T."/>
            <person name="Song J."/>
            <person name="Takazaki Y."/>
            <person name="Terasawa K."/>
            <person name="Tsugane M."/>
            <person name="Tsuji K."/>
            <person name="Ueda S."/>
            <person name="Waki K."/>
            <person name="Yamagata H."/>
            <person name="Yamamoto M."/>
            <person name="Yamamoto S."/>
            <person name="Yamane H."/>
            <person name="Yoshiki S."/>
            <person name="Yoshihara R."/>
            <person name="Yukawa K."/>
            <person name="Zhong H."/>
            <person name="Yano M."/>
            <person name="Yuan Q."/>
            <person name="Ouyang S."/>
            <person name="Liu J."/>
            <person name="Jones K.M."/>
            <person name="Gansberger K."/>
            <person name="Moffat K."/>
            <person name="Hill J."/>
            <person name="Bera J."/>
            <person name="Fadrosh D."/>
            <person name="Jin S."/>
            <person name="Johri S."/>
            <person name="Kim M."/>
            <person name="Overton L."/>
            <person name="Reardon M."/>
            <person name="Tsitrin T."/>
            <person name="Vuong H."/>
            <person name="Weaver B."/>
            <person name="Ciecko A."/>
            <person name="Tallon L."/>
            <person name="Jackson J."/>
            <person name="Pai G."/>
            <person name="Aken S.V."/>
            <person name="Utterback T."/>
            <person name="Reidmuller S."/>
            <person name="Feldblyum T."/>
            <person name="Hsiao J."/>
            <person name="Zismann V."/>
            <person name="Iobst S."/>
            <person name="de Vazeille A.R."/>
            <person name="Buell C.R."/>
            <person name="Ying K."/>
            <person name="Li Y."/>
            <person name="Lu T."/>
            <person name="Huang Y."/>
            <person name="Zhao Q."/>
            <person name="Feng Q."/>
            <person name="Zhang L."/>
            <person name="Zhu J."/>
            <person name="Weng Q."/>
            <person name="Mu J."/>
            <person name="Lu Y."/>
            <person name="Fan D."/>
            <person name="Liu Y."/>
            <person name="Guan J."/>
            <person name="Zhang Y."/>
            <person name="Yu S."/>
            <person name="Liu X."/>
            <person name="Zhang Y."/>
            <person name="Hong G."/>
            <person name="Han B."/>
            <person name="Choisne N."/>
            <person name="Demange N."/>
            <person name="Orjeda G."/>
            <person name="Samain S."/>
            <person name="Cattolico L."/>
            <person name="Pelletier E."/>
            <person name="Couloux A."/>
            <person name="Segurens B."/>
            <person name="Wincker P."/>
            <person name="D'Hont A."/>
            <person name="Scarpelli C."/>
            <person name="Weissenbach J."/>
            <person name="Salanoubat M."/>
            <person name="Quetier F."/>
            <person name="Yu Y."/>
            <person name="Kim H.R."/>
            <person name="Rambo T."/>
            <person name="Currie J."/>
            <person name="Collura K."/>
            <person name="Luo M."/>
            <person name="Yang T."/>
            <person name="Ammiraju J.S.S."/>
            <person name="Engler F."/>
            <person name="Soderlund C."/>
            <person name="Wing R.A."/>
            <person name="Palmer L.E."/>
            <person name="de la Bastide M."/>
            <person name="Spiegel L."/>
            <person name="Nascimento L."/>
            <person name="Zutavern T."/>
            <person name="O'Shaughnessy A."/>
            <person name="Dike S."/>
            <person name="Dedhia N."/>
            <person name="Preston R."/>
            <person name="Balija V."/>
            <person name="McCombie W.R."/>
            <person name="Chow T."/>
            <person name="Chen H."/>
            <person name="Chung M."/>
            <person name="Chen C."/>
            <person name="Shaw J."/>
            <person name="Wu H."/>
            <person name="Hsiao K."/>
            <person name="Chao Y."/>
            <person name="Chu M."/>
            <person name="Cheng C."/>
            <person name="Hour A."/>
            <person name="Lee P."/>
            <person name="Lin S."/>
            <person name="Lin Y."/>
            <person name="Liou J."/>
            <person name="Liu S."/>
            <person name="Hsing Y."/>
            <person name="Raghuvanshi S."/>
            <person name="Mohanty A."/>
            <person name="Bharti A.K."/>
            <person name="Gaur A."/>
            <person name="Gupta V."/>
            <person name="Kumar D."/>
            <person name="Ravi V."/>
            <person name="Vij S."/>
            <person name="Kapur A."/>
            <person name="Khurana P."/>
            <person name="Khurana P."/>
            <person name="Khurana J.P."/>
            <person name="Tyagi A.K."/>
            <person name="Gaikwad K."/>
            <person name="Singh A."/>
            <person name="Dalal V."/>
            <person name="Srivastava S."/>
            <person name="Dixit A."/>
            <person name="Pal A.K."/>
            <person name="Ghazi I.A."/>
            <person name="Yadav M."/>
            <person name="Pandit A."/>
            <person name="Bhargava A."/>
            <person name="Sureshbabu K."/>
            <person name="Batra K."/>
            <person name="Sharma T.R."/>
            <person name="Mohapatra T."/>
            <person name="Singh N.K."/>
            <person name="Messing J."/>
            <person name="Nelson A.B."/>
            <person name="Fuks G."/>
            <person name="Kavchok S."/>
            <person name="Keizer G."/>
            <person name="Linton E."/>
            <person name="Llaca V."/>
            <person name="Song R."/>
            <person name="Tanyolac B."/>
            <person name="Young S."/>
            <person name="Ho-Il K."/>
            <person name="Hahn J.H."/>
            <person name="Sangsakoo G."/>
            <person name="Vanavichit A."/>
            <person name="de Mattos Luiz.A.T."/>
            <person name="Zimmer P.D."/>
            <person name="Malone G."/>
            <person name="Dellagostin O."/>
            <person name="de Oliveira A.C."/>
            <person name="Bevan M."/>
            <person name="Bancroft I."/>
            <person name="Minx P."/>
            <person name="Cordum H."/>
            <person name="Wilson R."/>
            <person name="Cheng Z."/>
            <person name="Jin W."/>
            <person name="Jiang J."/>
            <person name="Leong S.A."/>
            <person name="Iwama H."/>
            <person name="Gojobori T."/>
            <person name="Itoh T."/>
            <person name="Niimura Y."/>
            <person name="Fujii Y."/>
            <person name="Habara T."/>
            <person name="Sakai H."/>
            <person name="Sato Y."/>
            <person name="Wilson G."/>
            <person name="Kumar K."/>
            <person name="McCouch S."/>
            <person name="Juretic N."/>
            <person name="Hoen D."/>
            <person name="Wright S."/>
            <person name="Bruskiewich R."/>
            <person name="Bureau T."/>
            <person name="Miyao A."/>
            <person name="Hirochika H."/>
            <person name="Nishikawa T."/>
            <person name="Kadowaki K."/>
            <person name="Sugiura M."/>
            <person name="Burr B."/>
            <person name="Sasaki T."/>
        </authorList>
    </citation>
    <scope>NUCLEOTIDE SEQUENCE [LARGE SCALE GENOMIC DNA]</scope>
    <source>
        <strain evidence="2">cv. Nipponbare</strain>
    </source>
</reference>
<dbReference type="EMBL" id="AP014961">
    <property type="protein sequence ID" value="BAS95321.1"/>
    <property type="molecule type" value="Genomic_DNA"/>
</dbReference>
<sequence length="136" mass="15046">MAIDLNILADEEGDGGALPDLNEAQVNLEEEGEGRHAIEAEGGGVVHPFDLNLRAFDLNMEVAGEQEQVHPDNDQQGMQYDMDVNANGNEEQEIELDDDDALQHELEALEDDIQDYSVYADAINVVLEERGVARLR</sequence>